<evidence type="ECO:0000256" key="1">
    <source>
        <dbReference type="ARBA" id="ARBA00022741"/>
    </source>
</evidence>
<dbReference type="GeneID" id="94843800"/>
<dbReference type="VEuPathDB" id="TrichDB:TRFO_33473"/>
<dbReference type="PROSITE" id="PS51419">
    <property type="entry name" value="RAB"/>
    <property type="match status" value="1"/>
</dbReference>
<keyword evidence="3" id="KW-1185">Reference proteome</keyword>
<dbReference type="GO" id="GO:0003924">
    <property type="term" value="F:GTPase activity"/>
    <property type="evidence" value="ECO:0007669"/>
    <property type="project" value="InterPro"/>
</dbReference>
<dbReference type="OrthoDB" id="10020193at2759"/>
<evidence type="ECO:0000313" key="2">
    <source>
        <dbReference type="EMBL" id="OHS99961.1"/>
    </source>
</evidence>
<dbReference type="EMBL" id="MLAK01000978">
    <property type="protein sequence ID" value="OHS99961.1"/>
    <property type="molecule type" value="Genomic_DNA"/>
</dbReference>
<reference evidence="2" key="1">
    <citation type="submission" date="2016-10" db="EMBL/GenBank/DDBJ databases">
        <authorList>
            <person name="Benchimol M."/>
            <person name="Almeida L.G."/>
            <person name="Vasconcelos A.T."/>
            <person name="Perreira-Neves A."/>
            <person name="Rosa I.A."/>
            <person name="Tasca T."/>
            <person name="Bogo M.R."/>
            <person name="de Souza W."/>
        </authorList>
    </citation>
    <scope>NUCLEOTIDE SEQUENCE [LARGE SCALE GENOMIC DNA]</scope>
    <source>
        <strain evidence="2">K</strain>
    </source>
</reference>
<dbReference type="SMART" id="SM00175">
    <property type="entry name" value="RAB"/>
    <property type="match status" value="1"/>
</dbReference>
<dbReference type="SMART" id="SM00174">
    <property type="entry name" value="RHO"/>
    <property type="match status" value="1"/>
</dbReference>
<dbReference type="CDD" id="cd00154">
    <property type="entry name" value="Rab"/>
    <property type="match status" value="1"/>
</dbReference>
<dbReference type="InterPro" id="IPR027417">
    <property type="entry name" value="P-loop_NTPase"/>
</dbReference>
<dbReference type="PROSITE" id="PS51420">
    <property type="entry name" value="RHO"/>
    <property type="match status" value="1"/>
</dbReference>
<accession>A0A1J4JMN6</accession>
<organism evidence="2 3">
    <name type="scientific">Tritrichomonas foetus</name>
    <dbReference type="NCBI Taxonomy" id="1144522"/>
    <lineage>
        <taxon>Eukaryota</taxon>
        <taxon>Metamonada</taxon>
        <taxon>Parabasalia</taxon>
        <taxon>Tritrichomonadida</taxon>
        <taxon>Tritrichomonadidae</taxon>
        <taxon>Tritrichomonas</taxon>
    </lineage>
</organism>
<keyword evidence="1" id="KW-0547">Nucleotide-binding</keyword>
<dbReference type="Proteomes" id="UP000179807">
    <property type="component" value="Unassembled WGS sequence"/>
</dbReference>
<dbReference type="FunFam" id="3.40.50.300:FF:001204">
    <property type="entry name" value="Small GTP-binding protein, putative"/>
    <property type="match status" value="1"/>
</dbReference>
<comment type="caution">
    <text evidence="2">The sequence shown here is derived from an EMBL/GenBank/DDBJ whole genome shotgun (WGS) entry which is preliminary data.</text>
</comment>
<dbReference type="Pfam" id="PF00071">
    <property type="entry name" value="Ras"/>
    <property type="match status" value="1"/>
</dbReference>
<dbReference type="SUPFAM" id="SSF52540">
    <property type="entry name" value="P-loop containing nucleoside triphosphate hydrolases"/>
    <property type="match status" value="1"/>
</dbReference>
<gene>
    <name evidence="2" type="ORF">TRFO_33473</name>
</gene>
<dbReference type="GO" id="GO:0005525">
    <property type="term" value="F:GTP binding"/>
    <property type="evidence" value="ECO:0007669"/>
    <property type="project" value="InterPro"/>
</dbReference>
<dbReference type="InterPro" id="IPR001806">
    <property type="entry name" value="Small_GTPase"/>
</dbReference>
<dbReference type="PANTHER" id="PTHR47978">
    <property type="match status" value="1"/>
</dbReference>
<protein>
    <submittedName>
        <fullName evidence="2">Small GTP-binding protein</fullName>
    </submittedName>
</protein>
<sequence>MSTGDASNSLKVILVGSSGVGKTSLVSAYFDNPFENQELPTVAPASCTATVTLDNARKVDLQIWDTAGQERFQSISQMFYRDSHVAFVCYDIENTESIDQWVERVRQSVPECVIFLVTTKADLLTTDQQTECADKGNAAAKRLNCKLHLLTSAQNGLGVKELFMNAAQTINNINPQHTENAVDLKKDQKKPDKKDKCC</sequence>
<dbReference type="PROSITE" id="PS51421">
    <property type="entry name" value="RAS"/>
    <property type="match status" value="1"/>
</dbReference>
<dbReference type="SMART" id="SM00173">
    <property type="entry name" value="RAS"/>
    <property type="match status" value="1"/>
</dbReference>
<dbReference type="RefSeq" id="XP_068353098.1">
    <property type="nucleotide sequence ID" value="XM_068509096.1"/>
</dbReference>
<dbReference type="NCBIfam" id="TIGR00231">
    <property type="entry name" value="small_GTP"/>
    <property type="match status" value="1"/>
</dbReference>
<dbReference type="Gene3D" id="3.40.50.300">
    <property type="entry name" value="P-loop containing nucleotide triphosphate hydrolases"/>
    <property type="match status" value="1"/>
</dbReference>
<dbReference type="AlphaFoldDB" id="A0A1J4JMN6"/>
<dbReference type="InterPro" id="IPR005225">
    <property type="entry name" value="Small_GTP-bd"/>
</dbReference>
<dbReference type="PRINTS" id="PR00449">
    <property type="entry name" value="RASTRNSFRMNG"/>
</dbReference>
<name>A0A1J4JMN6_9EUKA</name>
<proteinExistence type="predicted"/>
<evidence type="ECO:0000313" key="3">
    <source>
        <dbReference type="Proteomes" id="UP000179807"/>
    </source>
</evidence>